<organism evidence="2 3">
    <name type="scientific">Mesorhizobium tianshanense</name>
    <dbReference type="NCBI Taxonomy" id="39844"/>
    <lineage>
        <taxon>Bacteria</taxon>
        <taxon>Pseudomonadati</taxon>
        <taxon>Pseudomonadota</taxon>
        <taxon>Alphaproteobacteria</taxon>
        <taxon>Hyphomicrobiales</taxon>
        <taxon>Phyllobacteriaceae</taxon>
        <taxon>Mesorhizobium</taxon>
    </lineage>
</organism>
<keyword evidence="3" id="KW-1185">Reference proteome</keyword>
<reference evidence="2 3" key="1">
    <citation type="journal article" date="2015" name="Stand. Genomic Sci.">
        <title>Genomic Encyclopedia of Bacterial and Archaeal Type Strains, Phase III: the genomes of soil and plant-associated and newly described type strains.</title>
        <authorList>
            <person name="Whitman W.B."/>
            <person name="Woyke T."/>
            <person name="Klenk H.P."/>
            <person name="Zhou Y."/>
            <person name="Lilburn T.G."/>
            <person name="Beck B.J."/>
            <person name="De Vos P."/>
            <person name="Vandamme P."/>
            <person name="Eisen J.A."/>
            <person name="Garrity G."/>
            <person name="Hugenholtz P."/>
            <person name="Kyrpides N.C."/>
        </authorList>
    </citation>
    <scope>NUCLEOTIDE SEQUENCE [LARGE SCALE GENOMIC DNA]</scope>
    <source>
        <strain evidence="2 3">CGMCC 1.2546</strain>
    </source>
</reference>
<feature type="compositionally biased region" description="Basic and acidic residues" evidence="1">
    <location>
        <begin position="91"/>
        <end position="117"/>
    </location>
</feature>
<dbReference type="EMBL" id="VLKT01000001">
    <property type="protein sequence ID" value="TWI43198.1"/>
    <property type="molecule type" value="Genomic_DNA"/>
</dbReference>
<proteinExistence type="predicted"/>
<evidence type="ECO:0000256" key="1">
    <source>
        <dbReference type="SAM" id="MobiDB-lite"/>
    </source>
</evidence>
<feature type="region of interest" description="Disordered" evidence="1">
    <location>
        <begin position="81"/>
        <end position="117"/>
    </location>
</feature>
<protein>
    <submittedName>
        <fullName evidence="2">Uncharacterized protein</fullName>
    </submittedName>
</protein>
<dbReference type="Proteomes" id="UP000317122">
    <property type="component" value="Unassembled WGS sequence"/>
</dbReference>
<comment type="caution">
    <text evidence="2">The sequence shown here is derived from an EMBL/GenBank/DDBJ whole genome shotgun (WGS) entry which is preliminary data.</text>
</comment>
<accession>A0A562PFN1</accession>
<name>A0A562PFN1_9HYPH</name>
<gene>
    <name evidence="2" type="ORF">IQ26_00160</name>
</gene>
<evidence type="ECO:0000313" key="2">
    <source>
        <dbReference type="EMBL" id="TWI43198.1"/>
    </source>
</evidence>
<evidence type="ECO:0000313" key="3">
    <source>
        <dbReference type="Proteomes" id="UP000317122"/>
    </source>
</evidence>
<dbReference type="AlphaFoldDB" id="A0A562PFN1"/>
<sequence>MWKKIEIRNGAKTAEIWKTIQDSFETIFIAAGGPEDAAMYFSSESPGRDVTLYLSPGATRISMVVSNGTLSPAISRRRRPAYWSGTLARPSKPEAKKSPPPSERRRALVREESPLGP</sequence>